<dbReference type="AlphaFoldDB" id="A0A836JQ23"/>
<dbReference type="GO" id="GO:0031514">
    <property type="term" value="C:motile cilium"/>
    <property type="evidence" value="ECO:0007669"/>
    <property type="project" value="UniProtKB-SubCell"/>
</dbReference>
<dbReference type="Proteomes" id="UP000668214">
    <property type="component" value="Unassembled WGS sequence"/>
</dbReference>
<reference evidence="7" key="1">
    <citation type="submission" date="2020-02" db="EMBL/GenBank/DDBJ databases">
        <title>Relaxed selection underlies rapid genomic changes in the transitions from sociality to social parasitism in ants.</title>
        <authorList>
            <person name="Bi X."/>
        </authorList>
    </citation>
    <scope>NUCLEOTIDE SEQUENCE</scope>
    <source>
        <strain evidence="7">BGI-DK2014c</strain>
        <tissue evidence="7">Whole body</tissue>
    </source>
</reference>
<evidence type="ECO:0000256" key="4">
    <source>
        <dbReference type="ARBA" id="ARBA00023273"/>
    </source>
</evidence>
<dbReference type="Gene3D" id="1.20.890.10">
    <property type="entry name" value="cAMP-dependent protein kinase regulatory subunit, dimerization-anchoring domain"/>
    <property type="match status" value="1"/>
</dbReference>
<evidence type="ECO:0000256" key="5">
    <source>
        <dbReference type="ARBA" id="ARBA00035651"/>
    </source>
</evidence>
<comment type="subcellular location">
    <subcellularLocation>
        <location evidence="1">Cell projection</location>
        <location evidence="1">Cilium</location>
        <location evidence="1">Flagellum</location>
    </subcellularLocation>
</comment>
<comment type="caution">
    <text evidence="7">The sequence shown here is derived from an EMBL/GenBank/DDBJ whole genome shotgun (WGS) entry which is preliminary data.</text>
</comment>
<evidence type="ECO:0000256" key="1">
    <source>
        <dbReference type="ARBA" id="ARBA00004230"/>
    </source>
</evidence>
<keyword evidence="2" id="KW-0282">Flagellum</keyword>
<dbReference type="PANTHER" id="PTHR14952">
    <property type="entry name" value="ROPPORIN-1-LIKE PROTEIN"/>
    <property type="match status" value="1"/>
</dbReference>
<dbReference type="InterPro" id="IPR047844">
    <property type="entry name" value="ROP_DD"/>
</dbReference>
<organism evidence="7 8">
    <name type="scientific">Pseudoatta argentina</name>
    <dbReference type="NCBI Taxonomy" id="621737"/>
    <lineage>
        <taxon>Eukaryota</taxon>
        <taxon>Metazoa</taxon>
        <taxon>Ecdysozoa</taxon>
        <taxon>Arthropoda</taxon>
        <taxon>Hexapoda</taxon>
        <taxon>Insecta</taxon>
        <taxon>Pterygota</taxon>
        <taxon>Neoptera</taxon>
        <taxon>Endopterygota</taxon>
        <taxon>Hymenoptera</taxon>
        <taxon>Apocrita</taxon>
        <taxon>Aculeata</taxon>
        <taxon>Formicoidea</taxon>
        <taxon>Formicidae</taxon>
        <taxon>Myrmicinae</taxon>
        <taxon>Pseudoatta</taxon>
    </lineage>
</organism>
<proteinExistence type="inferred from homology"/>
<feature type="non-terminal residue" evidence="7">
    <location>
        <position position="1"/>
    </location>
</feature>
<feature type="non-terminal residue" evidence="7">
    <location>
        <position position="461"/>
    </location>
</feature>
<comment type="similarity">
    <text evidence="5">Belongs to the ropporin family.</text>
</comment>
<dbReference type="EMBL" id="JAANIA010002380">
    <property type="protein sequence ID" value="KAG5315296.1"/>
    <property type="molecule type" value="Genomic_DNA"/>
</dbReference>
<evidence type="ECO:0000256" key="6">
    <source>
        <dbReference type="SAM" id="MobiDB-lite"/>
    </source>
</evidence>
<keyword evidence="4" id="KW-0966">Cell projection</keyword>
<keyword evidence="3" id="KW-0969">Cilium</keyword>
<evidence type="ECO:0000256" key="2">
    <source>
        <dbReference type="ARBA" id="ARBA00022846"/>
    </source>
</evidence>
<gene>
    <name evidence="7" type="primary">Ropn1l</name>
    <name evidence="7" type="ORF">G6Z78_0006420</name>
</gene>
<name>A0A836JQ23_9HYME</name>
<dbReference type="SUPFAM" id="SSF47391">
    <property type="entry name" value="Dimerization-anchoring domain of cAMP-dependent PK regulatory subunit"/>
    <property type="match status" value="1"/>
</dbReference>
<evidence type="ECO:0000313" key="8">
    <source>
        <dbReference type="Proteomes" id="UP000668214"/>
    </source>
</evidence>
<sequence length="461" mass="51744">MSDSQTKRIYCAEQINVPPTFPHILKLYAKAAIRTQPTDLLRWTAVYFRALANGEVPPAKDRLEYPSFIHPSGITPGYLKTMLNRFGHVKKVSLRALLLDCQGLDLPEMTLYQLFIVVGLLEDKEYCDFYRFLAVACGFLGNNLLETMIYVCELLTHEPEGGSAMIPLRIFLDLYGYLAGLDCSGERRKAERVDSSCDATTSVSNPSSSGTIDLTTRADNCEFAAEKEEARSSDEDVCEKASREKRSSESLEIRKDYGDDPEHSDIGIVLARQSVASDKTEIEIELIDGHVFREGTSEPAVEMKFQHLTPSINDYVECNGDTSSVDVQETTDDAFEFNSEEESEEERIMREAINCNTTITLFDLKTSEICRCRSEPESDQTPPADPLKEFLKRMRAEIEAGRLGTIFRVSGIGPPVSTERVTAVGLWLADCARRQEDLVGPRNIRHFLCPNLDDIPERDCT</sequence>
<protein>
    <submittedName>
        <fullName evidence="7">ROP1L protein</fullName>
    </submittedName>
</protein>
<keyword evidence="8" id="KW-1185">Reference proteome</keyword>
<feature type="region of interest" description="Disordered" evidence="6">
    <location>
        <begin position="232"/>
        <end position="259"/>
    </location>
</feature>
<accession>A0A836JQ23</accession>
<evidence type="ECO:0000313" key="7">
    <source>
        <dbReference type="EMBL" id="KAG5315296.1"/>
    </source>
</evidence>
<dbReference type="PANTHER" id="PTHR14952:SF9">
    <property type="entry name" value="EF-HAND DOMAIN-CONTAINING PROTEIN"/>
    <property type="match status" value="1"/>
</dbReference>
<evidence type="ECO:0000256" key="3">
    <source>
        <dbReference type="ARBA" id="ARBA00023069"/>
    </source>
</evidence>
<dbReference type="CDD" id="cd23019">
    <property type="entry name" value="DD_ROP"/>
    <property type="match status" value="1"/>
</dbReference>